<name>A0A1W2H126_9BACT</name>
<organism evidence="3 4">
    <name type="scientific">Aquiflexum balticum DSM 16537</name>
    <dbReference type="NCBI Taxonomy" id="758820"/>
    <lineage>
        <taxon>Bacteria</taxon>
        <taxon>Pseudomonadati</taxon>
        <taxon>Bacteroidota</taxon>
        <taxon>Cytophagia</taxon>
        <taxon>Cytophagales</taxon>
        <taxon>Cyclobacteriaceae</taxon>
        <taxon>Aquiflexum</taxon>
    </lineage>
</organism>
<dbReference type="EMBL" id="LT838813">
    <property type="protein sequence ID" value="SMD42581.1"/>
    <property type="molecule type" value="Genomic_DNA"/>
</dbReference>
<dbReference type="Proteomes" id="UP000192333">
    <property type="component" value="Chromosome I"/>
</dbReference>
<proteinExistence type="predicted"/>
<dbReference type="AlphaFoldDB" id="A0A1W2H126"/>
<keyword evidence="1" id="KW-0175">Coiled coil</keyword>
<dbReference type="STRING" id="758820.SAMN00777080_1141"/>
<feature type="transmembrane region" description="Helical" evidence="2">
    <location>
        <begin position="86"/>
        <end position="104"/>
    </location>
</feature>
<accession>A0A1W2H126</accession>
<keyword evidence="2" id="KW-1133">Transmembrane helix</keyword>
<evidence type="ECO:0000256" key="2">
    <source>
        <dbReference type="SAM" id="Phobius"/>
    </source>
</evidence>
<evidence type="ECO:0000256" key="1">
    <source>
        <dbReference type="SAM" id="Coils"/>
    </source>
</evidence>
<feature type="coiled-coil region" evidence="1">
    <location>
        <begin position="59"/>
        <end position="86"/>
    </location>
</feature>
<gene>
    <name evidence="3" type="ORF">SAMN00777080_1141</name>
</gene>
<evidence type="ECO:0008006" key="5">
    <source>
        <dbReference type="Google" id="ProtNLM"/>
    </source>
</evidence>
<sequence length="105" mass="11821">MRKPFLTLATAAALIAFTGITVEAMPFKSKEPKVLTMEESERLLEIESRVLELKEMDLTVLSKEEKKELKDELRSLEKEAKAFRGTGIYISTGALIIIILLIILL</sequence>
<keyword evidence="4" id="KW-1185">Reference proteome</keyword>
<evidence type="ECO:0000313" key="3">
    <source>
        <dbReference type="EMBL" id="SMD42581.1"/>
    </source>
</evidence>
<evidence type="ECO:0000313" key="4">
    <source>
        <dbReference type="Proteomes" id="UP000192333"/>
    </source>
</evidence>
<dbReference type="RefSeq" id="WP_084119363.1">
    <property type="nucleotide sequence ID" value="NZ_LT838813.1"/>
</dbReference>
<keyword evidence="2" id="KW-0472">Membrane</keyword>
<keyword evidence="2" id="KW-0812">Transmembrane</keyword>
<protein>
    <recommendedName>
        <fullName evidence="5">Seryl-tRNA synthetase</fullName>
    </recommendedName>
</protein>
<reference evidence="4" key="1">
    <citation type="submission" date="2017-04" db="EMBL/GenBank/DDBJ databases">
        <authorList>
            <person name="Varghese N."/>
            <person name="Submissions S."/>
        </authorList>
    </citation>
    <scope>NUCLEOTIDE SEQUENCE [LARGE SCALE GENOMIC DNA]</scope>
    <source>
        <strain evidence="4">DSM 16537</strain>
    </source>
</reference>